<proteinExistence type="predicted"/>
<keyword evidence="2" id="KW-1185">Reference proteome</keyword>
<protein>
    <submittedName>
        <fullName evidence="1">Uncharacterized protein</fullName>
    </submittedName>
</protein>
<dbReference type="EMBL" id="CAJOBZ010000016">
    <property type="protein sequence ID" value="CAF4852684.1"/>
    <property type="molecule type" value="Genomic_DNA"/>
</dbReference>
<comment type="caution">
    <text evidence="1">The sequence shown here is derived from an EMBL/GenBank/DDBJ whole genome shotgun (WGS) entry which is preliminary data.</text>
</comment>
<gene>
    <name evidence="1" type="ORF">PMACD_LOCUS7209</name>
</gene>
<organism evidence="1 2">
    <name type="scientific">Pieris macdunnoughi</name>
    <dbReference type="NCBI Taxonomy" id="345717"/>
    <lineage>
        <taxon>Eukaryota</taxon>
        <taxon>Metazoa</taxon>
        <taxon>Ecdysozoa</taxon>
        <taxon>Arthropoda</taxon>
        <taxon>Hexapoda</taxon>
        <taxon>Insecta</taxon>
        <taxon>Pterygota</taxon>
        <taxon>Neoptera</taxon>
        <taxon>Endopterygota</taxon>
        <taxon>Lepidoptera</taxon>
        <taxon>Glossata</taxon>
        <taxon>Ditrysia</taxon>
        <taxon>Papilionoidea</taxon>
        <taxon>Pieridae</taxon>
        <taxon>Pierinae</taxon>
        <taxon>Pieris</taxon>
    </lineage>
</organism>
<sequence length="88" mass="9890">MTAHKQSRRFSFGETSLLLRELTAQPLGKEEGKLEVMASWAALSKDFPDVGLERGGRNTVFLYDVADGKLGKGYYNHHQNGLEYNKNT</sequence>
<evidence type="ECO:0000313" key="2">
    <source>
        <dbReference type="Proteomes" id="UP000663880"/>
    </source>
</evidence>
<name>A0A821S915_9NEOP</name>
<evidence type="ECO:0000313" key="1">
    <source>
        <dbReference type="EMBL" id="CAF4852684.1"/>
    </source>
</evidence>
<dbReference type="AlphaFoldDB" id="A0A821S915"/>
<reference evidence="1" key="1">
    <citation type="submission" date="2021-02" db="EMBL/GenBank/DDBJ databases">
        <authorList>
            <person name="Steward A R."/>
        </authorList>
    </citation>
    <scope>NUCLEOTIDE SEQUENCE</scope>
</reference>
<dbReference type="Proteomes" id="UP000663880">
    <property type="component" value="Unassembled WGS sequence"/>
</dbReference>
<accession>A0A821S915</accession>